<keyword evidence="7" id="KW-0807">Transducer</keyword>
<feature type="transmembrane region" description="Helical" evidence="9">
    <location>
        <begin position="78"/>
        <end position="99"/>
    </location>
</feature>
<dbReference type="Proteomes" id="UP000663829">
    <property type="component" value="Unassembled WGS sequence"/>
</dbReference>
<evidence type="ECO:0000256" key="4">
    <source>
        <dbReference type="ARBA" id="ARBA00023040"/>
    </source>
</evidence>
<sequence length="331" mass="36642">MGEQRRILVEMSFDNNSSSSVIERDNPLFWSRVSPVDCNAIRIIGIVQLLVAFIGSILNGSLIQSFVKHKELRTPPNIFIFFIAVIGFTATVPVILVATSNIYCRWLYGKAGCLAEGFMVFFYGGSTSYILCAVSLSRCYIIVKPFDAKKVTVKKCLIVAIVATVMALVWTIAPLLGWNEYTLEHGIKTELSQRRVEMERRIVKSVVVTILGFFMAWTPYGVSSFISAFSSTLTPPLVISLCAIFAKASVVWIPLLYISTSTQYKLKFVDLKDMEKTATSQGGGGDGQTQINSQTATTVRRTPQVQVEEPSNKHSQDFTAINDETNNKSAT</sequence>
<organism evidence="11 13">
    <name type="scientific">Didymodactylos carnosus</name>
    <dbReference type="NCBI Taxonomy" id="1234261"/>
    <lineage>
        <taxon>Eukaryota</taxon>
        <taxon>Metazoa</taxon>
        <taxon>Spiralia</taxon>
        <taxon>Gnathifera</taxon>
        <taxon>Rotifera</taxon>
        <taxon>Eurotatoria</taxon>
        <taxon>Bdelloidea</taxon>
        <taxon>Philodinida</taxon>
        <taxon>Philodinidae</taxon>
        <taxon>Didymodactylos</taxon>
    </lineage>
</organism>
<dbReference type="SUPFAM" id="SSF81321">
    <property type="entry name" value="Family A G protein-coupled receptor-like"/>
    <property type="match status" value="1"/>
</dbReference>
<keyword evidence="2 9" id="KW-0812">Transmembrane</keyword>
<keyword evidence="3 9" id="KW-1133">Transmembrane helix</keyword>
<name>A0A814XBU6_9BILA</name>
<evidence type="ECO:0000256" key="9">
    <source>
        <dbReference type="SAM" id="Phobius"/>
    </source>
</evidence>
<proteinExistence type="predicted"/>
<dbReference type="Proteomes" id="UP000681722">
    <property type="component" value="Unassembled WGS sequence"/>
</dbReference>
<feature type="compositionally biased region" description="Polar residues" evidence="8">
    <location>
        <begin position="291"/>
        <end position="305"/>
    </location>
</feature>
<dbReference type="InterPro" id="IPR017452">
    <property type="entry name" value="GPCR_Rhodpsn_7TM"/>
</dbReference>
<evidence type="ECO:0000313" key="12">
    <source>
        <dbReference type="EMBL" id="CAF3978187.1"/>
    </source>
</evidence>
<evidence type="ECO:0000256" key="8">
    <source>
        <dbReference type="SAM" id="MobiDB-lite"/>
    </source>
</evidence>
<keyword evidence="5 9" id="KW-0472">Membrane</keyword>
<feature type="transmembrane region" description="Helical" evidence="9">
    <location>
        <begin position="120"/>
        <end position="143"/>
    </location>
</feature>
<evidence type="ECO:0000256" key="6">
    <source>
        <dbReference type="ARBA" id="ARBA00023170"/>
    </source>
</evidence>
<keyword evidence="6" id="KW-0675">Receptor</keyword>
<comment type="caution">
    <text evidence="11">The sequence shown here is derived from an EMBL/GenBank/DDBJ whole genome shotgun (WGS) entry which is preliminary data.</text>
</comment>
<feature type="transmembrane region" description="Helical" evidence="9">
    <location>
        <begin position="202"/>
        <end position="222"/>
    </location>
</feature>
<dbReference type="EMBL" id="CAJOBC010009055">
    <property type="protein sequence ID" value="CAF3978187.1"/>
    <property type="molecule type" value="Genomic_DNA"/>
</dbReference>
<evidence type="ECO:0000259" key="10">
    <source>
        <dbReference type="PROSITE" id="PS50262"/>
    </source>
</evidence>
<keyword evidence="4" id="KW-0297">G-protein coupled receptor</keyword>
<dbReference type="EMBL" id="CAJNOQ010009052">
    <property type="protein sequence ID" value="CAF1214179.1"/>
    <property type="molecule type" value="Genomic_DNA"/>
</dbReference>
<evidence type="ECO:0000313" key="11">
    <source>
        <dbReference type="EMBL" id="CAF1214179.1"/>
    </source>
</evidence>
<evidence type="ECO:0000256" key="1">
    <source>
        <dbReference type="ARBA" id="ARBA00004141"/>
    </source>
</evidence>
<dbReference type="Pfam" id="PF00001">
    <property type="entry name" value="7tm_1"/>
    <property type="match status" value="1"/>
</dbReference>
<feature type="domain" description="G-protein coupled receptors family 1 profile" evidence="10">
    <location>
        <begin position="187"/>
        <end position="257"/>
    </location>
</feature>
<feature type="transmembrane region" description="Helical" evidence="9">
    <location>
        <begin position="40"/>
        <end position="58"/>
    </location>
</feature>
<feature type="transmembrane region" description="Helical" evidence="9">
    <location>
        <begin position="158"/>
        <end position="181"/>
    </location>
</feature>
<dbReference type="GO" id="GO:0004930">
    <property type="term" value="F:G protein-coupled receptor activity"/>
    <property type="evidence" value="ECO:0007669"/>
    <property type="project" value="UniProtKB-KW"/>
</dbReference>
<dbReference type="PROSITE" id="PS50262">
    <property type="entry name" value="G_PROTEIN_RECEP_F1_2"/>
    <property type="match status" value="2"/>
</dbReference>
<feature type="region of interest" description="Disordered" evidence="8">
    <location>
        <begin position="277"/>
        <end position="331"/>
    </location>
</feature>
<dbReference type="PANTHER" id="PTHR24240">
    <property type="entry name" value="OPSIN"/>
    <property type="match status" value="1"/>
</dbReference>
<gene>
    <name evidence="11" type="ORF">GPM918_LOCUS24368</name>
    <name evidence="12" type="ORF">SRO942_LOCUS24371</name>
</gene>
<feature type="compositionally biased region" description="Polar residues" evidence="8">
    <location>
        <begin position="317"/>
        <end position="331"/>
    </location>
</feature>
<dbReference type="GO" id="GO:0016020">
    <property type="term" value="C:membrane"/>
    <property type="evidence" value="ECO:0007669"/>
    <property type="project" value="UniProtKB-SubCell"/>
</dbReference>
<dbReference type="InterPro" id="IPR000276">
    <property type="entry name" value="GPCR_Rhodpsn"/>
</dbReference>
<evidence type="ECO:0000256" key="5">
    <source>
        <dbReference type="ARBA" id="ARBA00023136"/>
    </source>
</evidence>
<comment type="subcellular location">
    <subcellularLocation>
        <location evidence="1">Membrane</location>
        <topology evidence="1">Multi-pass membrane protein</topology>
    </subcellularLocation>
</comment>
<evidence type="ECO:0000256" key="3">
    <source>
        <dbReference type="ARBA" id="ARBA00022989"/>
    </source>
</evidence>
<dbReference type="OrthoDB" id="2101615at2759"/>
<evidence type="ECO:0000256" key="7">
    <source>
        <dbReference type="ARBA" id="ARBA00023224"/>
    </source>
</evidence>
<feature type="domain" description="G-protein coupled receptors family 1 profile" evidence="10">
    <location>
        <begin position="58"/>
        <end position="176"/>
    </location>
</feature>
<protein>
    <recommendedName>
        <fullName evidence="10">G-protein coupled receptors family 1 profile domain-containing protein</fullName>
    </recommendedName>
</protein>
<dbReference type="Gene3D" id="1.20.1070.10">
    <property type="entry name" value="Rhodopsin 7-helix transmembrane proteins"/>
    <property type="match status" value="2"/>
</dbReference>
<evidence type="ECO:0000256" key="2">
    <source>
        <dbReference type="ARBA" id="ARBA00022692"/>
    </source>
</evidence>
<dbReference type="AlphaFoldDB" id="A0A814XBU6"/>
<feature type="transmembrane region" description="Helical" evidence="9">
    <location>
        <begin position="237"/>
        <end position="258"/>
    </location>
</feature>
<reference evidence="11" key="1">
    <citation type="submission" date="2021-02" db="EMBL/GenBank/DDBJ databases">
        <authorList>
            <person name="Nowell W R."/>
        </authorList>
    </citation>
    <scope>NUCLEOTIDE SEQUENCE</scope>
</reference>
<keyword evidence="13" id="KW-1185">Reference proteome</keyword>
<accession>A0A814XBU6</accession>
<evidence type="ECO:0000313" key="13">
    <source>
        <dbReference type="Proteomes" id="UP000663829"/>
    </source>
</evidence>
<dbReference type="InterPro" id="IPR050125">
    <property type="entry name" value="GPCR_opsins"/>
</dbReference>